<reference evidence="2" key="1">
    <citation type="submission" date="2021-06" db="EMBL/GenBank/DDBJ databases">
        <authorList>
            <person name="Hodson N. C."/>
            <person name="Mongue J. A."/>
            <person name="Jaron S. K."/>
        </authorList>
    </citation>
    <scope>NUCLEOTIDE SEQUENCE</scope>
</reference>
<dbReference type="GO" id="GO:0010628">
    <property type="term" value="P:positive regulation of gene expression"/>
    <property type="evidence" value="ECO:0007669"/>
    <property type="project" value="TreeGrafter"/>
</dbReference>
<feature type="non-terminal residue" evidence="2">
    <location>
        <position position="1"/>
    </location>
</feature>
<organism evidence="2 3">
    <name type="scientific">Allacma fusca</name>
    <dbReference type="NCBI Taxonomy" id="39272"/>
    <lineage>
        <taxon>Eukaryota</taxon>
        <taxon>Metazoa</taxon>
        <taxon>Ecdysozoa</taxon>
        <taxon>Arthropoda</taxon>
        <taxon>Hexapoda</taxon>
        <taxon>Collembola</taxon>
        <taxon>Symphypleona</taxon>
        <taxon>Sminthuridae</taxon>
        <taxon>Allacma</taxon>
    </lineage>
</organism>
<name>A0A8J2LJC7_9HEXA</name>
<dbReference type="EMBL" id="CAJVCH010570294">
    <property type="protein sequence ID" value="CAG7834580.1"/>
    <property type="molecule type" value="Genomic_DNA"/>
</dbReference>
<dbReference type="PANTHER" id="PTHR47800:SF5">
    <property type="entry name" value="FER-1-LIKE PROTEIN 6"/>
    <property type="match status" value="1"/>
</dbReference>
<dbReference type="Proteomes" id="UP000708208">
    <property type="component" value="Unassembled WGS sequence"/>
</dbReference>
<dbReference type="PROSITE" id="PS50004">
    <property type="entry name" value="C2"/>
    <property type="match status" value="1"/>
</dbReference>
<dbReference type="InterPro" id="IPR000008">
    <property type="entry name" value="C2_dom"/>
</dbReference>
<dbReference type="CDD" id="cd00030">
    <property type="entry name" value="C2"/>
    <property type="match status" value="1"/>
</dbReference>
<dbReference type="AlphaFoldDB" id="A0A8J2LJC7"/>
<comment type="caution">
    <text evidence="2">The sequence shown here is derived from an EMBL/GenBank/DDBJ whole genome shotgun (WGS) entry which is preliminary data.</text>
</comment>
<dbReference type="Pfam" id="PF00168">
    <property type="entry name" value="C2"/>
    <property type="match status" value="1"/>
</dbReference>
<evidence type="ECO:0000313" key="3">
    <source>
        <dbReference type="Proteomes" id="UP000708208"/>
    </source>
</evidence>
<protein>
    <recommendedName>
        <fullName evidence="1">C2 domain-containing protein</fullName>
    </recommendedName>
</protein>
<proteinExistence type="predicted"/>
<dbReference type="PANTHER" id="PTHR47800">
    <property type="entry name" value="C2 DOMAIN-CONTAINING PROTEIN"/>
    <property type="match status" value="1"/>
</dbReference>
<evidence type="ECO:0000259" key="1">
    <source>
        <dbReference type="PROSITE" id="PS50004"/>
    </source>
</evidence>
<dbReference type="SMART" id="SM00239">
    <property type="entry name" value="C2"/>
    <property type="match status" value="1"/>
</dbReference>
<evidence type="ECO:0000313" key="2">
    <source>
        <dbReference type="EMBL" id="CAG7834580.1"/>
    </source>
</evidence>
<feature type="domain" description="C2" evidence="1">
    <location>
        <begin position="31"/>
        <end position="155"/>
    </location>
</feature>
<accession>A0A8J2LJC7</accession>
<dbReference type="OrthoDB" id="419768at2759"/>
<keyword evidence="3" id="KW-1185">Reference proteome</keyword>
<sequence>ILVPNRAFTLTVVSGYPGFFRSTPRNSSLFLSTEVFSSTDPPLTLAPRHTDVKFRLSAKNLDKKDIFGTSDPYVVVSYMADKVNGEIPLGTTSTIQDNVNPKWGEGFRIRYESGTNQRLHFVIWDKDAGEDDKIADITVRLGELVRSNGQMHIPLAPGFLLIEKA</sequence>
<gene>
    <name evidence="2" type="ORF">AFUS01_LOCUS44070</name>
</gene>